<proteinExistence type="predicted"/>
<feature type="transmembrane region" description="Helical" evidence="1">
    <location>
        <begin position="12"/>
        <end position="30"/>
    </location>
</feature>
<reference evidence="2" key="1">
    <citation type="submission" date="2024-05" db="EMBL/GenBank/DDBJ databases">
        <title>Alkalihalobacillus sp. strain MEB203 novel alkaliphilic bacterium from Lonar Lake, India.</title>
        <authorList>
            <person name="Joshi A."/>
            <person name="Thite S."/>
            <person name="Mengade P."/>
        </authorList>
    </citation>
    <scope>NUCLEOTIDE SEQUENCE</scope>
    <source>
        <strain evidence="2">MEB 203</strain>
    </source>
</reference>
<dbReference type="EMBL" id="JAOTPO010000005">
    <property type="protein sequence ID" value="MDE5413478.1"/>
    <property type="molecule type" value="Genomic_DNA"/>
</dbReference>
<accession>A0ABT5VDG0</accession>
<feature type="transmembrane region" description="Helical" evidence="1">
    <location>
        <begin position="137"/>
        <end position="155"/>
    </location>
</feature>
<keyword evidence="1" id="KW-0472">Membrane</keyword>
<name>A0ABT5VDG0_9BACI</name>
<keyword evidence="3" id="KW-1185">Reference proteome</keyword>
<dbReference type="GO" id="GO:0016740">
    <property type="term" value="F:transferase activity"/>
    <property type="evidence" value="ECO:0007669"/>
    <property type="project" value="UniProtKB-KW"/>
</dbReference>
<keyword evidence="1" id="KW-1133">Transmembrane helix</keyword>
<gene>
    <name evidence="2" type="ORF">N7Z68_08770</name>
</gene>
<comment type="caution">
    <text evidence="2">The sequence shown here is derived from an EMBL/GenBank/DDBJ whole genome shotgun (WGS) entry which is preliminary data.</text>
</comment>
<sequence>MEEFFSLGPIQLPTKWIFIGLGFVAAYVAMKIRLKQSMLKEKLLIDSIFNVVLIGWIVWKLSYVLFHPVYAFTNPLGILYFNGGRKGLILALLVGCIYLYYQSIKHKLKLTVFIDLLFTGLLATSIIIYTYQDQLSFLYHAGQIGLAFFLLVALFKLVKPVGEWHRLSLLILIYSLGQFFLQYFSTSYDVLLSFTFGQVLFFVIIVLTLIFKTKGGETDR</sequence>
<feature type="transmembrane region" description="Helical" evidence="1">
    <location>
        <begin position="167"/>
        <end position="184"/>
    </location>
</feature>
<organism evidence="2 3">
    <name type="scientific">Alkalihalobacterium chitinilyticum</name>
    <dbReference type="NCBI Taxonomy" id="2980103"/>
    <lineage>
        <taxon>Bacteria</taxon>
        <taxon>Bacillati</taxon>
        <taxon>Bacillota</taxon>
        <taxon>Bacilli</taxon>
        <taxon>Bacillales</taxon>
        <taxon>Bacillaceae</taxon>
        <taxon>Alkalihalobacterium</taxon>
    </lineage>
</organism>
<dbReference type="Proteomes" id="UP001148125">
    <property type="component" value="Unassembled WGS sequence"/>
</dbReference>
<keyword evidence="1" id="KW-0812">Transmembrane</keyword>
<feature type="transmembrane region" description="Helical" evidence="1">
    <location>
        <begin position="190"/>
        <end position="211"/>
    </location>
</feature>
<dbReference type="RefSeq" id="WP_275118105.1">
    <property type="nucleotide sequence ID" value="NZ_JAOTPO010000005.1"/>
</dbReference>
<dbReference type="InterPro" id="IPR001640">
    <property type="entry name" value="Lgt"/>
</dbReference>
<feature type="transmembrane region" description="Helical" evidence="1">
    <location>
        <begin position="79"/>
        <end position="100"/>
    </location>
</feature>
<evidence type="ECO:0000256" key="1">
    <source>
        <dbReference type="SAM" id="Phobius"/>
    </source>
</evidence>
<protein>
    <submittedName>
        <fullName evidence="2">Prolipoprotein diacylglyceryl transferase</fullName>
    </submittedName>
</protein>
<evidence type="ECO:0000313" key="3">
    <source>
        <dbReference type="Proteomes" id="UP001148125"/>
    </source>
</evidence>
<evidence type="ECO:0000313" key="2">
    <source>
        <dbReference type="EMBL" id="MDE5413478.1"/>
    </source>
</evidence>
<feature type="transmembrane region" description="Helical" evidence="1">
    <location>
        <begin position="112"/>
        <end position="131"/>
    </location>
</feature>
<keyword evidence="2" id="KW-0808">Transferase</keyword>
<dbReference type="Pfam" id="PF01790">
    <property type="entry name" value="LGT"/>
    <property type="match status" value="1"/>
</dbReference>